<dbReference type="EMBL" id="JAGKQH010000004">
    <property type="protein sequence ID" value="KAG6600832.1"/>
    <property type="molecule type" value="Genomic_DNA"/>
</dbReference>
<evidence type="ECO:0000313" key="3">
    <source>
        <dbReference type="EMBL" id="KAG6600832.1"/>
    </source>
</evidence>
<feature type="transmembrane region" description="Helical" evidence="2">
    <location>
        <begin position="299"/>
        <end position="322"/>
    </location>
</feature>
<proteinExistence type="predicted"/>
<organism evidence="3 4">
    <name type="scientific">Cucurbita argyrosperma subsp. sororia</name>
    <dbReference type="NCBI Taxonomy" id="37648"/>
    <lineage>
        <taxon>Eukaryota</taxon>
        <taxon>Viridiplantae</taxon>
        <taxon>Streptophyta</taxon>
        <taxon>Embryophyta</taxon>
        <taxon>Tracheophyta</taxon>
        <taxon>Spermatophyta</taxon>
        <taxon>Magnoliopsida</taxon>
        <taxon>eudicotyledons</taxon>
        <taxon>Gunneridae</taxon>
        <taxon>Pentapetalae</taxon>
        <taxon>rosids</taxon>
        <taxon>fabids</taxon>
        <taxon>Cucurbitales</taxon>
        <taxon>Cucurbitaceae</taxon>
        <taxon>Cucurbiteae</taxon>
        <taxon>Cucurbita</taxon>
    </lineage>
</organism>
<protein>
    <submittedName>
        <fullName evidence="3">NAD(P)H dehydrogenase subunit CRR3, chloroplastic</fullName>
    </submittedName>
</protein>
<dbReference type="PANTHER" id="PTHR36340">
    <property type="entry name" value="NAD(P)H DEHYDROGENASE SUBUNIT CRR3, CHLOROPLASTIC-RELATED"/>
    <property type="match status" value="1"/>
</dbReference>
<feature type="compositionally biased region" description="Polar residues" evidence="1">
    <location>
        <begin position="96"/>
        <end position="106"/>
    </location>
</feature>
<evidence type="ECO:0000313" key="4">
    <source>
        <dbReference type="Proteomes" id="UP000685013"/>
    </source>
</evidence>
<dbReference type="GO" id="GO:0010598">
    <property type="term" value="C:NAD(P)H dehydrogenase complex (plastoquinone)"/>
    <property type="evidence" value="ECO:0007669"/>
    <property type="project" value="InterPro"/>
</dbReference>
<keyword evidence="4" id="KW-1185">Reference proteome</keyword>
<evidence type="ECO:0000256" key="2">
    <source>
        <dbReference type="SAM" id="Phobius"/>
    </source>
</evidence>
<evidence type="ECO:0000256" key="1">
    <source>
        <dbReference type="SAM" id="MobiDB-lite"/>
    </source>
</evidence>
<comment type="caution">
    <text evidence="3">The sequence shown here is derived from an EMBL/GenBank/DDBJ whole genome shotgun (WGS) entry which is preliminary data.</text>
</comment>
<dbReference type="PANTHER" id="PTHR36340:SF1">
    <property type="entry name" value="NAD(P)H DEHYDROGENASE SUBUNIT CRR3, CHLOROPLASTIC-RELATED"/>
    <property type="match status" value="1"/>
</dbReference>
<feature type="region of interest" description="Disordered" evidence="1">
    <location>
        <begin position="191"/>
        <end position="210"/>
    </location>
</feature>
<keyword evidence="2" id="KW-1133">Transmembrane helix</keyword>
<dbReference type="GO" id="GO:0009773">
    <property type="term" value="P:photosynthetic electron transport in photosystem I"/>
    <property type="evidence" value="ECO:0007669"/>
    <property type="project" value="InterPro"/>
</dbReference>
<keyword evidence="2" id="KW-0472">Membrane</keyword>
<gene>
    <name evidence="3" type="primary">CRR3</name>
    <name evidence="3" type="ORF">SDJN03_06065</name>
</gene>
<reference evidence="3 4" key="1">
    <citation type="journal article" date="2021" name="Hortic Res">
        <title>The domestication of Cucurbita argyrosperma as revealed by the genome of its wild relative.</title>
        <authorList>
            <person name="Barrera-Redondo J."/>
            <person name="Sanchez-de la Vega G."/>
            <person name="Aguirre-Liguori J.A."/>
            <person name="Castellanos-Morales G."/>
            <person name="Gutierrez-Guerrero Y.T."/>
            <person name="Aguirre-Dugua X."/>
            <person name="Aguirre-Planter E."/>
            <person name="Tenaillon M.I."/>
            <person name="Lira-Saade R."/>
            <person name="Eguiarte L.E."/>
        </authorList>
    </citation>
    <scope>NUCLEOTIDE SEQUENCE [LARGE SCALE GENOMIC DNA]</scope>
    <source>
        <strain evidence="3">JBR-2021</strain>
    </source>
</reference>
<feature type="region of interest" description="Disordered" evidence="1">
    <location>
        <begin position="65"/>
        <end position="110"/>
    </location>
</feature>
<dbReference type="GO" id="GO:0009535">
    <property type="term" value="C:chloroplast thylakoid membrane"/>
    <property type="evidence" value="ECO:0007669"/>
    <property type="project" value="InterPro"/>
</dbReference>
<name>A0AAV6NR80_9ROSI</name>
<keyword evidence="2" id="KW-0812">Transmembrane</keyword>
<dbReference type="InterPro" id="IPR038931">
    <property type="entry name" value="CRR3"/>
</dbReference>
<feature type="non-terminal residue" evidence="3">
    <location>
        <position position="1"/>
    </location>
</feature>
<accession>A0AAV6NR80</accession>
<sequence>MDAENLLEWAYKLYKKGRSLEIMDPTLASSADPDQVTMCTQIGLLCTQGDPHLRPTMPHVVLTLSRRPGTLEEPTRPGMPGSRYRRTRRTSVSSSNAGTSGASDSYASTTNTTGTITATATATANEIASGSSSVSQGYVTRGKTITATENKIASGSSSVSQGYDTRGKRPMEGMACFSCISVTKNVAIASLNPSDDSHSPPPKTNGAAKTIPITNPRLRRRLPKPRRPSVIEIERAIGAGRFRDADPRDLEEDRKAAFDMFLMSFTGKYEGALMKKLRETGEWVTDQTETKFQASGKSFLLFTFQWVLPIWAFSLLVASGVIKLPFNTPFLDQLLT</sequence>
<dbReference type="Proteomes" id="UP000685013">
    <property type="component" value="Chromosome 4"/>
</dbReference>
<dbReference type="AlphaFoldDB" id="A0AAV6NR80"/>